<dbReference type="NCBIfam" id="NF009834">
    <property type="entry name" value="PRK13309.1"/>
    <property type="match status" value="1"/>
</dbReference>
<gene>
    <name evidence="5 13" type="primary">ureC</name>
    <name evidence="13" type="ORF">CP49_09370</name>
</gene>
<dbReference type="InterPro" id="IPR029754">
    <property type="entry name" value="Urease_Ni-bd"/>
</dbReference>
<protein>
    <recommendedName>
        <fullName evidence="5 6">Urease subunit alpha</fullName>
        <ecNumber evidence="5 6">3.5.1.5</ecNumber>
    </recommendedName>
    <alternativeName>
        <fullName evidence="5">Urea amidohydrolase subunit alpha</fullName>
    </alternativeName>
</protein>
<dbReference type="RefSeq" id="WP_057850324.1">
    <property type="nucleotide sequence ID" value="NZ_LLXX01000067.1"/>
</dbReference>
<comment type="PTM">
    <text evidence="7">Carbamylation allows a single lysine to coordinate two nickel ions.</text>
</comment>
<evidence type="ECO:0000256" key="11">
    <source>
        <dbReference type="RuleBase" id="RU004158"/>
    </source>
</evidence>
<feature type="binding site" evidence="5 10">
    <location>
        <position position="225"/>
    </location>
    <ligand>
        <name>substrate</name>
    </ligand>
</feature>
<dbReference type="InterPro" id="IPR006680">
    <property type="entry name" value="Amidohydro-rel"/>
</dbReference>
<reference evidence="13 14" key="1">
    <citation type="submission" date="2014-03" db="EMBL/GenBank/DDBJ databases">
        <title>Bradyrhizobium valentinum sp. nov., isolated from effective nodules of Lupinus mariae-josephae, a lupine endemic of basic-lime soils in Eastern Spain.</title>
        <authorList>
            <person name="Duran D."/>
            <person name="Rey L."/>
            <person name="Navarro A."/>
            <person name="Busquets A."/>
            <person name="Imperial J."/>
            <person name="Ruiz-Argueso T."/>
        </authorList>
    </citation>
    <scope>NUCLEOTIDE SEQUENCE [LARGE SCALE GENOMIC DNA]</scope>
    <source>
        <strain evidence="13 14">LmjM3</strain>
    </source>
</reference>
<comment type="PTM">
    <text evidence="5">Carboxylation allows a single lysine to coordinate two nickel ions.</text>
</comment>
<feature type="active site" description="Proton donor" evidence="5 9">
    <location>
        <position position="326"/>
    </location>
</feature>
<dbReference type="PRINTS" id="PR01752">
    <property type="entry name" value="UREASE"/>
</dbReference>
<comment type="cofactor">
    <cofactor evidence="5 8">
        <name>Ni cation</name>
        <dbReference type="ChEBI" id="CHEBI:25516"/>
    </cofactor>
    <text evidence="5 8">Binds 2 nickel ions per subunit.</text>
</comment>
<comment type="catalytic activity">
    <reaction evidence="5">
        <text>urea + 2 H2O + H(+) = hydrogencarbonate + 2 NH4(+)</text>
        <dbReference type="Rhea" id="RHEA:20557"/>
        <dbReference type="ChEBI" id="CHEBI:15377"/>
        <dbReference type="ChEBI" id="CHEBI:15378"/>
        <dbReference type="ChEBI" id="CHEBI:16199"/>
        <dbReference type="ChEBI" id="CHEBI:17544"/>
        <dbReference type="ChEBI" id="CHEBI:28938"/>
        <dbReference type="EC" id="3.5.1.5"/>
    </reaction>
</comment>
<dbReference type="InterPro" id="IPR011612">
    <property type="entry name" value="Urease_alpha_N_dom"/>
</dbReference>
<comment type="subcellular location">
    <subcellularLocation>
        <location evidence="5 10">Cytoplasm</location>
    </subcellularLocation>
</comment>
<name>A0A0R3LW19_9BRAD</name>
<feature type="binding site" description="via carbamate group" evidence="5 8">
    <location>
        <position position="223"/>
    </location>
    <ligand>
        <name>Ni(2+)</name>
        <dbReference type="ChEBI" id="CHEBI:49786"/>
        <label>1</label>
    </ligand>
</feature>
<dbReference type="InterPro" id="IPR011059">
    <property type="entry name" value="Metal-dep_hydrolase_composite"/>
</dbReference>
<feature type="domain" description="Urease" evidence="12">
    <location>
        <begin position="135"/>
        <end position="573"/>
    </location>
</feature>
<dbReference type="SUPFAM" id="SSF51338">
    <property type="entry name" value="Composite domain of metallo-dependent hydrolases"/>
    <property type="match status" value="2"/>
</dbReference>
<proteinExistence type="inferred from homology"/>
<keyword evidence="3 5" id="KW-0479">Metal-binding</keyword>
<evidence type="ECO:0000313" key="14">
    <source>
        <dbReference type="Proteomes" id="UP000051913"/>
    </source>
</evidence>
<organism evidence="13 14">
    <name type="scientific">Bradyrhizobium valentinum</name>
    <dbReference type="NCBI Taxonomy" id="1518501"/>
    <lineage>
        <taxon>Bacteria</taxon>
        <taxon>Pseudomonadati</taxon>
        <taxon>Pseudomonadota</taxon>
        <taxon>Alphaproteobacteria</taxon>
        <taxon>Hyphomicrobiales</taxon>
        <taxon>Nitrobacteraceae</taxon>
        <taxon>Bradyrhizobium</taxon>
    </lineage>
</organism>
<dbReference type="UniPathway" id="UPA00258">
    <property type="reaction ID" value="UER00370"/>
</dbReference>
<dbReference type="STRING" id="1518501.CQ10_06055"/>
<evidence type="ECO:0000256" key="9">
    <source>
        <dbReference type="PIRSR" id="PIRSR611612-52"/>
    </source>
</evidence>
<evidence type="ECO:0000256" key="1">
    <source>
        <dbReference type="ARBA" id="ARBA00004897"/>
    </source>
</evidence>
<evidence type="ECO:0000256" key="7">
    <source>
        <dbReference type="PIRSR" id="PIRSR611612-50"/>
    </source>
</evidence>
<dbReference type="Proteomes" id="UP000051913">
    <property type="component" value="Unassembled WGS sequence"/>
</dbReference>
<feature type="binding site" evidence="5 8">
    <location>
        <position position="278"/>
    </location>
    <ligand>
        <name>Ni(2+)</name>
        <dbReference type="ChEBI" id="CHEBI:49786"/>
        <label>2</label>
    </ligand>
</feature>
<evidence type="ECO:0000256" key="10">
    <source>
        <dbReference type="PROSITE-ProRule" id="PRU00700"/>
    </source>
</evidence>
<dbReference type="PROSITE" id="PS01120">
    <property type="entry name" value="UREASE_1"/>
    <property type="match status" value="1"/>
</dbReference>
<keyword evidence="2 5" id="KW-0533">Nickel</keyword>
<keyword evidence="14" id="KW-1185">Reference proteome</keyword>
<evidence type="ECO:0000313" key="13">
    <source>
        <dbReference type="EMBL" id="KRR09187.1"/>
    </source>
</evidence>
<dbReference type="Pfam" id="PF01979">
    <property type="entry name" value="Amidohydro_1"/>
    <property type="match status" value="1"/>
</dbReference>
<accession>A0A0R3LW19</accession>
<sequence>MPTMSRQEYVGLFGPTTGDRIRLGDTGLFVEIERDLRGGYGDELVFGGGKSMREGMGMDNQVTRAGGAPDLVITNVTVIDAVLGVVKADVGIRDGRISAIGKAGNPQTMDRVTPGLEIGLATDAISGSHLILTAAGIDTHIHFISPQQAQAALSNGTTTLIGGGTGPSDGSYATTVTSGPGNISMMLRAFENWPLNIGILGKGHGHGKAALVEQIEAGAVGVKCHEDWGTTPAVLRSALTVADETDTQVCIHTDTLNESGFVDDSIEAFEGRTVHSFHTEGSGGGHAPDIIKISGLPNVLPSSTNPTLPYGINSQAELYDMIMVCHHLSPDIPSDVAFTESRIRAETIAAENVLQDLGVISMFSSDSQAMGRIGECWLRCIQTADAMKTGRGKLPEDTPGNDNFRVLRYVAKITINPAITHGIADVLGSVEVGKIADLVLWEPAFFGAKPKIIIKNGFISWAVMGDPNASLPTPQPTYYRPMFGAYGDALAANCITFVSGVAHAAGIKEKLGLRRQVMPVRNVRKISKRDMIRNTGTPKIEVSPETFAVTVDGKHATVQPLTTVSLNQKYFFS</sequence>
<feature type="binding site" evidence="5 8">
    <location>
        <position position="252"/>
    </location>
    <ligand>
        <name>Ni(2+)</name>
        <dbReference type="ChEBI" id="CHEBI:49786"/>
        <label>2</label>
    </ligand>
</feature>
<dbReference type="NCBIfam" id="TIGR01792">
    <property type="entry name" value="urease_alph"/>
    <property type="match status" value="1"/>
</dbReference>
<feature type="binding site" evidence="5 8">
    <location>
        <position position="366"/>
    </location>
    <ligand>
        <name>Ni(2+)</name>
        <dbReference type="ChEBI" id="CHEBI:49786"/>
        <label>1</label>
    </ligand>
</feature>
<evidence type="ECO:0000256" key="3">
    <source>
        <dbReference type="ARBA" id="ARBA00022723"/>
    </source>
</evidence>
<dbReference type="CDD" id="cd00375">
    <property type="entry name" value="Urease_alpha"/>
    <property type="match status" value="1"/>
</dbReference>
<dbReference type="PANTHER" id="PTHR43440">
    <property type="entry name" value="UREASE"/>
    <property type="match status" value="1"/>
</dbReference>
<keyword evidence="5 10" id="KW-0963">Cytoplasm</keyword>
<dbReference type="PANTHER" id="PTHR43440:SF1">
    <property type="entry name" value="UREASE"/>
    <property type="match status" value="1"/>
</dbReference>
<keyword evidence="4 5" id="KW-0378">Hydrolase</keyword>
<dbReference type="GO" id="GO:0009039">
    <property type="term" value="F:urease activity"/>
    <property type="evidence" value="ECO:0007669"/>
    <property type="project" value="UniProtKB-UniRule"/>
</dbReference>
<dbReference type="GO" id="GO:0016151">
    <property type="term" value="F:nickel cation binding"/>
    <property type="evidence" value="ECO:0007669"/>
    <property type="project" value="UniProtKB-UniRule"/>
</dbReference>
<dbReference type="OrthoDB" id="9802793at2"/>
<comment type="caution">
    <text evidence="13">The sequence shown here is derived from an EMBL/GenBank/DDBJ whole genome shotgun (WGS) entry which is preliminary data.</text>
</comment>
<dbReference type="Pfam" id="PF00449">
    <property type="entry name" value="Urease_alpha"/>
    <property type="match status" value="1"/>
</dbReference>
<feature type="binding site" evidence="5 8">
    <location>
        <position position="142"/>
    </location>
    <ligand>
        <name>Ni(2+)</name>
        <dbReference type="ChEBI" id="CHEBI:49786"/>
        <label>1</label>
    </ligand>
</feature>
<dbReference type="PROSITE" id="PS51368">
    <property type="entry name" value="UREASE_3"/>
    <property type="match status" value="1"/>
</dbReference>
<feature type="binding site" description="via carbamate group" evidence="5 8">
    <location>
        <position position="223"/>
    </location>
    <ligand>
        <name>Ni(2+)</name>
        <dbReference type="ChEBI" id="CHEBI:49786"/>
        <label>2</label>
    </ligand>
</feature>
<feature type="binding site" evidence="5 8">
    <location>
        <position position="140"/>
    </location>
    <ligand>
        <name>Ni(2+)</name>
        <dbReference type="ChEBI" id="CHEBI:49786"/>
        <label>1</label>
    </ligand>
</feature>
<dbReference type="HAMAP" id="MF_01953">
    <property type="entry name" value="Urease_alpha"/>
    <property type="match status" value="1"/>
</dbReference>
<evidence type="ECO:0000256" key="2">
    <source>
        <dbReference type="ARBA" id="ARBA00022596"/>
    </source>
</evidence>
<dbReference type="SUPFAM" id="SSF51556">
    <property type="entry name" value="Metallo-dependent hydrolases"/>
    <property type="match status" value="1"/>
</dbReference>
<dbReference type="EC" id="3.5.1.5" evidence="5 6"/>
<comment type="pathway">
    <text evidence="1 5">Nitrogen metabolism; urea degradation; CO(2) and NH(3) from urea (urease route): step 1/1.</text>
</comment>
<dbReference type="InterPro" id="IPR050112">
    <property type="entry name" value="Urease_alpha_subunit"/>
</dbReference>
<evidence type="ECO:0000259" key="12">
    <source>
        <dbReference type="PROSITE" id="PS51368"/>
    </source>
</evidence>
<evidence type="ECO:0000256" key="6">
    <source>
        <dbReference type="NCBIfam" id="TIGR01792"/>
    </source>
</evidence>
<evidence type="ECO:0000256" key="5">
    <source>
        <dbReference type="HAMAP-Rule" id="MF_01953"/>
    </source>
</evidence>
<comment type="similarity">
    <text evidence="5 11">Belongs to the metallo-dependent hydrolases superfamily. Urease alpha subunit family.</text>
</comment>
<dbReference type="GO" id="GO:0043419">
    <property type="term" value="P:urea catabolic process"/>
    <property type="evidence" value="ECO:0007669"/>
    <property type="project" value="UniProtKB-UniRule"/>
</dbReference>
<dbReference type="InterPro" id="IPR005848">
    <property type="entry name" value="Urease_asu"/>
</dbReference>
<evidence type="ECO:0000256" key="4">
    <source>
        <dbReference type="ARBA" id="ARBA00022801"/>
    </source>
</evidence>
<dbReference type="InterPro" id="IPR017951">
    <property type="entry name" value="Urease_asu_c"/>
</dbReference>
<dbReference type="EMBL" id="LLXX01000067">
    <property type="protein sequence ID" value="KRR09187.1"/>
    <property type="molecule type" value="Genomic_DNA"/>
</dbReference>
<dbReference type="AlphaFoldDB" id="A0A0R3LW19"/>
<dbReference type="NCBIfam" id="NF009686">
    <property type="entry name" value="PRK13207.1"/>
    <property type="match status" value="1"/>
</dbReference>
<dbReference type="Gene3D" id="2.30.40.10">
    <property type="entry name" value="Urease, subunit C, domain 1"/>
    <property type="match status" value="1"/>
</dbReference>
<dbReference type="Gene3D" id="3.20.20.140">
    <property type="entry name" value="Metal-dependent hydrolases"/>
    <property type="match status" value="1"/>
</dbReference>
<feature type="modified residue" description="N6-carboxylysine" evidence="5 7">
    <location>
        <position position="223"/>
    </location>
</feature>
<comment type="subunit">
    <text evidence="5">Heterotrimer of UreA (gamma), UreB (beta) and UreC (alpha) subunits. Three heterotrimers associate to form the active enzyme.</text>
</comment>
<dbReference type="InterPro" id="IPR032466">
    <property type="entry name" value="Metal_Hydrolase"/>
</dbReference>
<dbReference type="GO" id="GO:0005737">
    <property type="term" value="C:cytoplasm"/>
    <property type="evidence" value="ECO:0007669"/>
    <property type="project" value="UniProtKB-SubCell"/>
</dbReference>
<evidence type="ECO:0000256" key="8">
    <source>
        <dbReference type="PIRSR" id="PIRSR611612-51"/>
    </source>
</evidence>